<dbReference type="EMBL" id="BLAD01000040">
    <property type="protein sequence ID" value="GER99411.1"/>
    <property type="molecule type" value="Genomic_DNA"/>
</dbReference>
<dbReference type="RefSeq" id="WP_170316835.1">
    <property type="nucleotide sequence ID" value="NZ_BAAABN010000042.1"/>
</dbReference>
<evidence type="ECO:0000259" key="1">
    <source>
        <dbReference type="Pfam" id="PF01408"/>
    </source>
</evidence>
<dbReference type="PANTHER" id="PTHR43708">
    <property type="entry name" value="CONSERVED EXPRESSED OXIDOREDUCTASE (EUROFUNG)"/>
    <property type="match status" value="1"/>
</dbReference>
<organism evidence="3 4">
    <name type="scientific">Acrocarpospora corrugata</name>
    <dbReference type="NCBI Taxonomy" id="35763"/>
    <lineage>
        <taxon>Bacteria</taxon>
        <taxon>Bacillati</taxon>
        <taxon>Actinomycetota</taxon>
        <taxon>Actinomycetes</taxon>
        <taxon>Streptosporangiales</taxon>
        <taxon>Streptosporangiaceae</taxon>
        <taxon>Acrocarpospora</taxon>
    </lineage>
</organism>
<reference evidence="3 4" key="1">
    <citation type="submission" date="2019-10" db="EMBL/GenBank/DDBJ databases">
        <title>Whole genome shotgun sequence of Acrocarpospora corrugata NBRC 13972.</title>
        <authorList>
            <person name="Ichikawa N."/>
            <person name="Kimura A."/>
            <person name="Kitahashi Y."/>
            <person name="Komaki H."/>
            <person name="Oguchi A."/>
        </authorList>
    </citation>
    <scope>NUCLEOTIDE SEQUENCE [LARGE SCALE GENOMIC DNA]</scope>
    <source>
        <strain evidence="3 4">NBRC 13972</strain>
    </source>
</reference>
<dbReference type="Pfam" id="PF22725">
    <property type="entry name" value="GFO_IDH_MocA_C3"/>
    <property type="match status" value="1"/>
</dbReference>
<dbReference type="SUPFAM" id="SSF55347">
    <property type="entry name" value="Glyceraldehyde-3-phosphate dehydrogenase-like, C-terminal domain"/>
    <property type="match status" value="1"/>
</dbReference>
<dbReference type="GO" id="GO:0000166">
    <property type="term" value="F:nucleotide binding"/>
    <property type="evidence" value="ECO:0007669"/>
    <property type="project" value="InterPro"/>
</dbReference>
<accession>A0A5M3VUQ6</accession>
<gene>
    <name evidence="3" type="ORF">Acor_14750</name>
</gene>
<dbReference type="InterPro" id="IPR036291">
    <property type="entry name" value="NAD(P)-bd_dom_sf"/>
</dbReference>
<evidence type="ECO:0000313" key="4">
    <source>
        <dbReference type="Proteomes" id="UP000334990"/>
    </source>
</evidence>
<evidence type="ECO:0000313" key="3">
    <source>
        <dbReference type="EMBL" id="GER99411.1"/>
    </source>
</evidence>
<feature type="domain" description="Gfo/Idh/MocA-like oxidoreductase N-terminal" evidence="1">
    <location>
        <begin position="25"/>
        <end position="142"/>
    </location>
</feature>
<dbReference type="InterPro" id="IPR051317">
    <property type="entry name" value="Gfo/Idh/MocA_oxidoreduct"/>
</dbReference>
<dbReference type="SUPFAM" id="SSF51735">
    <property type="entry name" value="NAD(P)-binding Rossmann-fold domains"/>
    <property type="match status" value="1"/>
</dbReference>
<keyword evidence="4" id="KW-1185">Reference proteome</keyword>
<dbReference type="Pfam" id="PF01408">
    <property type="entry name" value="GFO_IDH_MocA"/>
    <property type="match status" value="1"/>
</dbReference>
<feature type="domain" description="GFO/IDH/MocA-like oxidoreductase" evidence="2">
    <location>
        <begin position="157"/>
        <end position="270"/>
    </location>
</feature>
<proteinExistence type="predicted"/>
<evidence type="ECO:0000259" key="2">
    <source>
        <dbReference type="Pfam" id="PF22725"/>
    </source>
</evidence>
<dbReference type="InterPro" id="IPR000683">
    <property type="entry name" value="Gfo/Idh/MocA-like_OxRdtase_N"/>
</dbReference>
<dbReference type="Gene3D" id="3.30.360.10">
    <property type="entry name" value="Dihydrodipicolinate Reductase, domain 2"/>
    <property type="match status" value="1"/>
</dbReference>
<name>A0A5M3VUQ6_9ACTN</name>
<dbReference type="PANTHER" id="PTHR43708:SF8">
    <property type="entry name" value="OXIDOREDUCTASE"/>
    <property type="match status" value="1"/>
</dbReference>
<dbReference type="InterPro" id="IPR055170">
    <property type="entry name" value="GFO_IDH_MocA-like_dom"/>
</dbReference>
<protein>
    <submittedName>
        <fullName evidence="3">NADH-dependent dehydrogenase</fullName>
    </submittedName>
</protein>
<comment type="caution">
    <text evidence="3">The sequence shown here is derived from an EMBL/GenBank/DDBJ whole genome shotgun (WGS) entry which is preliminary data.</text>
</comment>
<sequence>MLPTLGPAPALDYLPPAPAGPAPPVALIGCGGVSNLHLAAYRELGLQVVALCDVDRTAAERRRAEFYPGAEVFTDHRELLARCPAAVVDVATHVDVRLDIVRACLLAGRHVLSQKPFAIDLDDAERLCDLADSRNLALAVNHNGRFAPHFAWLLAAARGGLLGRVETADFSLFWPHDQAVAGTVFADMRDLVLFDYGIHWFDLLGMLFAGRPATGVYASARPTASQRITAPTLATALIEFPDAQAVLRFHASATTPELGHYRVGGDLGTVSNTGTTVGGERVILDTPAGTGFADLPGRWLADGFRGSMSALLAALDRGEPPLNAARTSIPGLALCFAAVESARTGRPVRPGTVRSISP</sequence>
<dbReference type="AlphaFoldDB" id="A0A5M3VUQ6"/>
<dbReference type="Gene3D" id="3.40.50.720">
    <property type="entry name" value="NAD(P)-binding Rossmann-like Domain"/>
    <property type="match status" value="1"/>
</dbReference>
<dbReference type="Proteomes" id="UP000334990">
    <property type="component" value="Unassembled WGS sequence"/>
</dbReference>